<organism evidence="1 2">
    <name type="scientific">Marinobacter iranensis</name>
    <dbReference type="NCBI Taxonomy" id="2962607"/>
    <lineage>
        <taxon>Bacteria</taxon>
        <taxon>Pseudomonadati</taxon>
        <taxon>Pseudomonadota</taxon>
        <taxon>Gammaproteobacteria</taxon>
        <taxon>Pseudomonadales</taxon>
        <taxon>Marinobacteraceae</taxon>
        <taxon>Marinobacter</taxon>
    </lineage>
</organism>
<evidence type="ECO:0000313" key="1">
    <source>
        <dbReference type="EMBL" id="MDF0752811.1"/>
    </source>
</evidence>
<dbReference type="RefSeq" id="WP_275710478.1">
    <property type="nucleotide sequence ID" value="NZ_JANCMW010000084.1"/>
</dbReference>
<protein>
    <recommendedName>
        <fullName evidence="3">SIS domain-containing protein</fullName>
    </recommendedName>
</protein>
<dbReference type="EMBL" id="JANCMW010000084">
    <property type="protein sequence ID" value="MDF0752811.1"/>
    <property type="molecule type" value="Genomic_DNA"/>
</dbReference>
<gene>
    <name evidence="1" type="ORF">NLU14_21535</name>
</gene>
<dbReference type="Gene3D" id="3.40.50.10490">
    <property type="entry name" value="Glucose-6-phosphate isomerase like protein, domain 1"/>
    <property type="match status" value="1"/>
</dbReference>
<name>A0ABT5YGH8_9GAMM</name>
<comment type="caution">
    <text evidence="1">The sequence shown here is derived from an EMBL/GenBank/DDBJ whole genome shotgun (WGS) entry which is preliminary data.</text>
</comment>
<evidence type="ECO:0000313" key="2">
    <source>
        <dbReference type="Proteomes" id="UP001143391"/>
    </source>
</evidence>
<reference evidence="1" key="1">
    <citation type="submission" date="2022-07" db="EMBL/GenBank/DDBJ databases">
        <title>Marinobacter iranensis a new bacterium isolate from a hipersaline lake in Iran.</title>
        <authorList>
            <person name="Mohammad A.M.A."/>
            <person name="Cristina S.-P."/>
            <person name="Antonio V."/>
        </authorList>
    </citation>
    <scope>NUCLEOTIDE SEQUENCE</scope>
    <source>
        <strain evidence="1">71-i</strain>
    </source>
</reference>
<keyword evidence="2" id="KW-1185">Reference proteome</keyword>
<proteinExistence type="predicted"/>
<feature type="non-terminal residue" evidence="1">
    <location>
        <position position="1"/>
    </location>
</feature>
<feature type="non-terminal residue" evidence="1">
    <location>
        <position position="93"/>
    </location>
</feature>
<evidence type="ECO:0008006" key="3">
    <source>
        <dbReference type="Google" id="ProtNLM"/>
    </source>
</evidence>
<accession>A0ABT5YGH8</accession>
<sequence>GVTVIALTSLSYSQLLKSDHSSGKRLFELADLVIDNCAPALDAMIEVSDMDAPICPASGISSAVIMWAIEAGTVQLLLQRGIKPTVLKSINNP</sequence>
<dbReference type="Proteomes" id="UP001143391">
    <property type="component" value="Unassembled WGS sequence"/>
</dbReference>